<dbReference type="Gene3D" id="3.40.50.300">
    <property type="entry name" value="P-loop containing nucleotide triphosphate hydrolases"/>
    <property type="match status" value="1"/>
</dbReference>
<evidence type="ECO:0000313" key="3">
    <source>
        <dbReference type="Proteomes" id="UP000252733"/>
    </source>
</evidence>
<evidence type="ECO:0008006" key="4">
    <source>
        <dbReference type="Google" id="ProtNLM"/>
    </source>
</evidence>
<keyword evidence="1" id="KW-0472">Membrane</keyword>
<evidence type="ECO:0000313" key="2">
    <source>
        <dbReference type="EMBL" id="RCW23447.1"/>
    </source>
</evidence>
<reference evidence="2 3" key="1">
    <citation type="submission" date="2018-07" db="EMBL/GenBank/DDBJ databases">
        <title>Freshwater and sediment microbial communities from various areas in North America, analyzing microbe dynamics in response to fracking.</title>
        <authorList>
            <person name="Lamendella R."/>
        </authorList>
    </citation>
    <scope>NUCLEOTIDE SEQUENCE [LARGE SCALE GENOMIC DNA]</scope>
    <source>
        <strain evidence="2 3">160A</strain>
    </source>
</reference>
<dbReference type="EMBL" id="QPIZ01000048">
    <property type="protein sequence ID" value="RCW23447.1"/>
    <property type="molecule type" value="Genomic_DNA"/>
</dbReference>
<feature type="transmembrane region" description="Helical" evidence="1">
    <location>
        <begin position="79"/>
        <end position="97"/>
    </location>
</feature>
<dbReference type="InterPro" id="IPR027417">
    <property type="entry name" value="P-loop_NTPase"/>
</dbReference>
<feature type="transmembrane region" description="Helical" evidence="1">
    <location>
        <begin position="24"/>
        <end position="48"/>
    </location>
</feature>
<proteinExistence type="predicted"/>
<evidence type="ECO:0000256" key="1">
    <source>
        <dbReference type="SAM" id="Phobius"/>
    </source>
</evidence>
<name>A0A368UKP6_9BACT</name>
<dbReference type="AlphaFoldDB" id="A0A368UKP6"/>
<comment type="caution">
    <text evidence="2">The sequence shown here is derived from an EMBL/GenBank/DDBJ whole genome shotgun (WGS) entry which is preliminary data.</text>
</comment>
<keyword evidence="1" id="KW-0812">Transmembrane</keyword>
<accession>A0A368UKP6</accession>
<protein>
    <recommendedName>
        <fullName evidence="4">NACHT domain-containing protein</fullName>
    </recommendedName>
</protein>
<sequence>MNKIKENIEWGITQYLRLRPKKTFIGITFLVLVFYISQATRGNIYGIILDELKKEDLNTIVNFVLKVASKYFASPIDTVWFIVIGVIYLIVAVIEYNKSIYVSYTDKRIAETSIKTIINALKRQVENQVQKQVNSHKYIPETFIETYNLKEHFRYYLAPIFFSKKFGETIKRADYSYLNILLKRADEKRYNIKKRYIKYRLRRINTENYISRYKQIENSLKQSQEDLSTRKISSNSKWKAEYKFKNLIEEISHIKSKIALITESAGQGKTNFVCDLAHGFLLKHEIPTVFLLGNQINAQNIETSILDILSPNISGIPFSVIINKIEEYCTKNNKCFIIIIDGLNENSSPTAFSESIETFIERYNAKSFIKFLITCRTEYFQHNFKNITEASFKSDLLHIDKLKGRFNEDLNKKLLDRYLKHFKIKNSKISKEAKKQLFESFLLLRIFCEAYEGVENLIIQDIQKAEIFQMYFEVKRAEITRKLKGENLLNIEGIADINNFIEKLVKYMIEHEKFINIPLNEFAGVESREMLIRYIDENILVRRDLESVEKGIFLDSEVLNFTYDEFRDYCISDYLINTLFSDNQESFIRFIENNLNKESLILEGCSSFLFLRGKLKNNADLNAILANQHWYNQSFVKNIFYLNDSCVNDKDLELLKELIISNKQYATEIVLDIIIQRYDTGNYQMLNIEFLIDYLFELDEEQFEKYIYPSFDNSYNSFPIKEFVEQLVDVLKRDWGKDSPYHNLFAFLVFLIPLNYRVADLLKDYNKKYPDKHIAHLKRFATMKNDSLSQKVLDYANTL</sequence>
<organism evidence="2 3">
    <name type="scientific">Marinilabilia salmonicolor</name>
    <dbReference type="NCBI Taxonomy" id="989"/>
    <lineage>
        <taxon>Bacteria</taxon>
        <taxon>Pseudomonadati</taxon>
        <taxon>Bacteroidota</taxon>
        <taxon>Bacteroidia</taxon>
        <taxon>Marinilabiliales</taxon>
        <taxon>Marinilabiliaceae</taxon>
        <taxon>Marinilabilia</taxon>
    </lineage>
</organism>
<dbReference type="RefSeq" id="WP_114438164.1">
    <property type="nucleotide sequence ID" value="NZ_QPIZ01000048.1"/>
</dbReference>
<keyword evidence="1" id="KW-1133">Transmembrane helix</keyword>
<keyword evidence="3" id="KW-1185">Reference proteome</keyword>
<dbReference type="Proteomes" id="UP000252733">
    <property type="component" value="Unassembled WGS sequence"/>
</dbReference>
<gene>
    <name evidence="2" type="ORF">DFO77_1482</name>
</gene>